<accession>A0A9D2M758</accession>
<name>A0A9D2M758_9FIRM</name>
<protein>
    <submittedName>
        <fullName evidence="1">ATP-binding protein</fullName>
    </submittedName>
</protein>
<dbReference type="Proteomes" id="UP000886803">
    <property type="component" value="Unassembled WGS sequence"/>
</dbReference>
<organism evidence="1 2">
    <name type="scientific">Candidatus Gemmiger avicola</name>
    <dbReference type="NCBI Taxonomy" id="2838605"/>
    <lineage>
        <taxon>Bacteria</taxon>
        <taxon>Bacillati</taxon>
        <taxon>Bacillota</taxon>
        <taxon>Clostridia</taxon>
        <taxon>Eubacteriales</taxon>
        <taxon>Gemmiger</taxon>
    </lineage>
</organism>
<reference evidence="1" key="2">
    <citation type="submission" date="2021-04" db="EMBL/GenBank/DDBJ databases">
        <authorList>
            <person name="Gilroy R."/>
        </authorList>
    </citation>
    <scope>NUCLEOTIDE SEQUENCE</scope>
    <source>
        <strain evidence="1">ChiBcec8-13705</strain>
    </source>
</reference>
<dbReference type="Gene3D" id="3.30.565.10">
    <property type="entry name" value="Histidine kinase-like ATPase, C-terminal domain"/>
    <property type="match status" value="1"/>
</dbReference>
<dbReference type="InterPro" id="IPR036890">
    <property type="entry name" value="HATPase_C_sf"/>
</dbReference>
<dbReference type="SUPFAM" id="SSF55874">
    <property type="entry name" value="ATPase domain of HSP90 chaperone/DNA topoisomerase II/histidine kinase"/>
    <property type="match status" value="1"/>
</dbReference>
<evidence type="ECO:0000313" key="1">
    <source>
        <dbReference type="EMBL" id="HJB42675.1"/>
    </source>
</evidence>
<reference evidence="1" key="1">
    <citation type="journal article" date="2021" name="PeerJ">
        <title>Extensive microbial diversity within the chicken gut microbiome revealed by metagenomics and culture.</title>
        <authorList>
            <person name="Gilroy R."/>
            <person name="Ravi A."/>
            <person name="Getino M."/>
            <person name="Pursley I."/>
            <person name="Horton D.L."/>
            <person name="Alikhan N.F."/>
            <person name="Baker D."/>
            <person name="Gharbi K."/>
            <person name="Hall N."/>
            <person name="Watson M."/>
            <person name="Adriaenssens E.M."/>
            <person name="Foster-Nyarko E."/>
            <person name="Jarju S."/>
            <person name="Secka A."/>
            <person name="Antonio M."/>
            <person name="Oren A."/>
            <person name="Chaudhuri R.R."/>
            <person name="La Ragione R."/>
            <person name="Hildebrand F."/>
            <person name="Pallen M.J."/>
        </authorList>
    </citation>
    <scope>NUCLEOTIDE SEQUENCE</scope>
    <source>
        <strain evidence="1">ChiBcec8-13705</strain>
    </source>
</reference>
<sequence length="279" mass="31205">MCQSPADPHWETDALSDDQQLAIRGGLRGRLAEEFCVLQCELDALVHCVERDGALTARATVLSLLDKMTSRIQRLERLSDHAADLALGVALRRQRQRMTLDLVRYLQGFCQIANEELAACGSALRIIFETEEDRRWIKTDERLMDGVLANLFSNAAAAGASSVSLKLNANCLTYQDNGPGPAPAVRALLREGTLEKDLLAQGGTGILIVREYADAIQWTLFLPEEKATGLLLGFRLPEWRREEDGLVLQDDSVEQILRERCQRATLQREFVTLRADTER</sequence>
<keyword evidence="1" id="KW-0547">Nucleotide-binding</keyword>
<dbReference type="AlphaFoldDB" id="A0A9D2M758"/>
<dbReference type="GO" id="GO:0005524">
    <property type="term" value="F:ATP binding"/>
    <property type="evidence" value="ECO:0007669"/>
    <property type="project" value="UniProtKB-KW"/>
</dbReference>
<gene>
    <name evidence="1" type="ORF">H9945_09270</name>
</gene>
<keyword evidence="1" id="KW-0067">ATP-binding</keyword>
<comment type="caution">
    <text evidence="1">The sequence shown here is derived from an EMBL/GenBank/DDBJ whole genome shotgun (WGS) entry which is preliminary data.</text>
</comment>
<proteinExistence type="predicted"/>
<dbReference type="EMBL" id="DWYG01000155">
    <property type="protein sequence ID" value="HJB42675.1"/>
    <property type="molecule type" value="Genomic_DNA"/>
</dbReference>
<evidence type="ECO:0000313" key="2">
    <source>
        <dbReference type="Proteomes" id="UP000886803"/>
    </source>
</evidence>